<dbReference type="AlphaFoldDB" id="A0A9E8ZGZ1"/>
<dbReference type="PANTHER" id="PTHR33598">
    <property type="entry name" value="OS02G0833400 PROTEIN"/>
    <property type="match status" value="1"/>
</dbReference>
<dbReference type="KEGG" id="tsin:OXH18_03710"/>
<dbReference type="Pfam" id="PF05542">
    <property type="entry name" value="DUF760"/>
    <property type="match status" value="1"/>
</dbReference>
<dbReference type="InterPro" id="IPR008479">
    <property type="entry name" value="DUF760"/>
</dbReference>
<proteinExistence type="predicted"/>
<organism evidence="1 2">
    <name type="scientific">Thermocoleostomius sinensis A174</name>
    <dbReference type="NCBI Taxonomy" id="2016057"/>
    <lineage>
        <taxon>Bacteria</taxon>
        <taxon>Bacillati</taxon>
        <taxon>Cyanobacteriota</taxon>
        <taxon>Cyanophyceae</taxon>
        <taxon>Oculatellales</taxon>
        <taxon>Oculatellaceae</taxon>
        <taxon>Thermocoleostomius</taxon>
    </lineage>
</organism>
<evidence type="ECO:0000313" key="1">
    <source>
        <dbReference type="EMBL" id="WAL61118.1"/>
    </source>
</evidence>
<protein>
    <submittedName>
        <fullName evidence="1">DUF760 domain-containing protein</fullName>
    </submittedName>
</protein>
<gene>
    <name evidence="1" type="ORF">OXH18_03710</name>
</gene>
<accession>A0A9E8ZGZ1</accession>
<dbReference type="PANTHER" id="PTHR33598:SF2">
    <property type="entry name" value="MAR-BINDING FILAMENT-LIKE PROTEIN"/>
    <property type="match status" value="1"/>
</dbReference>
<dbReference type="EMBL" id="CP113797">
    <property type="protein sequence ID" value="WAL61118.1"/>
    <property type="molecule type" value="Genomic_DNA"/>
</dbReference>
<name>A0A9E8ZGZ1_9CYAN</name>
<evidence type="ECO:0000313" key="2">
    <source>
        <dbReference type="Proteomes" id="UP001163152"/>
    </source>
</evidence>
<sequence>MVFNPDNFEFFGGEIEEGQANKLLKYLQHQSPEMLARVARSVSPEIKQIISQNVQGLVGVLPSETFNVQITTDRENLAGLLASAMMTGYFLRRMEQRMELESSIKGSSPLSFDASDFDLFNTDE</sequence>
<dbReference type="RefSeq" id="WP_268611071.1">
    <property type="nucleotide sequence ID" value="NZ_CP113797.1"/>
</dbReference>
<keyword evidence="2" id="KW-1185">Reference proteome</keyword>
<dbReference type="Proteomes" id="UP001163152">
    <property type="component" value="Chromosome"/>
</dbReference>
<reference evidence="1" key="1">
    <citation type="submission" date="2022-12" db="EMBL/GenBank/DDBJ databases">
        <title>Polyphasic identification of a Novel Hot-Spring Cyanobacterium Ocullathermofonsia sinensis gen nov. sp. nov. and Genomic Insights on its Adaptations to the Thermal Habitat.</title>
        <authorList>
            <person name="Daroch M."/>
            <person name="Tang J."/>
            <person name="Jiang Y."/>
        </authorList>
    </citation>
    <scope>NUCLEOTIDE SEQUENCE</scope>
    <source>
        <strain evidence="1">PKUAC-SCTA174</strain>
    </source>
</reference>